<dbReference type="SUPFAM" id="SSF81383">
    <property type="entry name" value="F-box domain"/>
    <property type="match status" value="1"/>
</dbReference>
<dbReference type="PANTHER" id="PTHR35546:SF25">
    <property type="entry name" value="F-BOX DOMAIN-CONTAINING PROTEIN"/>
    <property type="match status" value="1"/>
</dbReference>
<dbReference type="InterPro" id="IPR055290">
    <property type="entry name" value="At3g26010-like"/>
</dbReference>
<reference evidence="2" key="1">
    <citation type="submission" date="2019-09" db="EMBL/GenBank/DDBJ databases">
        <title>Draft genome information of white flower Hibiscus syriacus.</title>
        <authorList>
            <person name="Kim Y.-M."/>
        </authorList>
    </citation>
    <scope>NUCLEOTIDE SEQUENCE [LARGE SCALE GENOMIC DNA]</scope>
    <source>
        <strain evidence="2">YM2019G1</strain>
    </source>
</reference>
<dbReference type="NCBIfam" id="TIGR01640">
    <property type="entry name" value="F_box_assoc_1"/>
    <property type="match status" value="1"/>
</dbReference>
<gene>
    <name evidence="2" type="ORF">F3Y22_tig00111837pilonHSYRG00854</name>
</gene>
<dbReference type="Proteomes" id="UP000436088">
    <property type="component" value="Unassembled WGS sequence"/>
</dbReference>
<dbReference type="AlphaFoldDB" id="A0A6A2XZ43"/>
<feature type="domain" description="F-box associated beta-propeller type 1" evidence="1">
    <location>
        <begin position="171"/>
        <end position="417"/>
    </location>
</feature>
<dbReference type="InterPro" id="IPR036047">
    <property type="entry name" value="F-box-like_dom_sf"/>
</dbReference>
<dbReference type="InterPro" id="IPR006527">
    <property type="entry name" value="F-box-assoc_dom_typ1"/>
</dbReference>
<evidence type="ECO:0000313" key="3">
    <source>
        <dbReference type="Proteomes" id="UP000436088"/>
    </source>
</evidence>
<organism evidence="2 3">
    <name type="scientific">Hibiscus syriacus</name>
    <name type="common">Rose of Sharon</name>
    <dbReference type="NCBI Taxonomy" id="106335"/>
    <lineage>
        <taxon>Eukaryota</taxon>
        <taxon>Viridiplantae</taxon>
        <taxon>Streptophyta</taxon>
        <taxon>Embryophyta</taxon>
        <taxon>Tracheophyta</taxon>
        <taxon>Spermatophyta</taxon>
        <taxon>Magnoliopsida</taxon>
        <taxon>eudicotyledons</taxon>
        <taxon>Gunneridae</taxon>
        <taxon>Pentapetalae</taxon>
        <taxon>rosids</taxon>
        <taxon>malvids</taxon>
        <taxon>Malvales</taxon>
        <taxon>Malvaceae</taxon>
        <taxon>Malvoideae</taxon>
        <taxon>Hibiscus</taxon>
    </lineage>
</organism>
<dbReference type="Pfam" id="PF07734">
    <property type="entry name" value="FBA_1"/>
    <property type="match status" value="1"/>
</dbReference>
<dbReference type="PANTHER" id="PTHR35546">
    <property type="entry name" value="F-BOX PROTEIN INTERACTION DOMAIN PROTEIN-RELATED"/>
    <property type="match status" value="1"/>
</dbReference>
<comment type="caution">
    <text evidence="2">The sequence shown here is derived from an EMBL/GenBank/DDBJ whole genome shotgun (WGS) entry which is preliminary data.</text>
</comment>
<protein>
    <submittedName>
        <fullName evidence="2">Detected protein of confused Function</fullName>
    </submittedName>
</protein>
<keyword evidence="3" id="KW-1185">Reference proteome</keyword>
<dbReference type="InterPro" id="IPR017451">
    <property type="entry name" value="F-box-assoc_interact_dom"/>
</dbReference>
<sequence length="429" mass="48826">MYNCHHDLLIYQTHACRFMAHSKNNIQETMEDGFCLVEDPDDLEGDSDDDGFFVLPILSCKSKAKSTEDYAEAPKYVHRKEVPLEDVLKDHALHLLPAKALFRFKTVSRRWDQWISSPLFAHRQTTYFNNISGLFCQVANFNPSFISFDQDACGMPDPSLKFLPEPVYVRTSCKGLLCCQSVGENVYYICNPVTKEWKRLPKPNLYHGDEAAVVLVFEPHLLNFNESYELVCAVTFPHHPVVYFEIYSSRSSSWRVSDTVCCEFDSLEFHNGGYYMEGVVYWEASSNIILAFDLRNEQYGILPLPANGGQYGNGTLSVYHGELCYILPHYQDNVCTIYIHGNMDMSLKSVINLTYDAGSKFDVCRALVFINNDILILALGTDMISYHVREDKVELISTLGGGAWSTYVPYVNNLVSVRHPLIKDKGLII</sequence>
<proteinExistence type="predicted"/>
<accession>A0A6A2XZ43</accession>
<name>A0A6A2XZ43_HIBSY</name>
<dbReference type="EMBL" id="VEPZ02001443">
    <property type="protein sequence ID" value="KAE8672635.1"/>
    <property type="molecule type" value="Genomic_DNA"/>
</dbReference>
<evidence type="ECO:0000259" key="1">
    <source>
        <dbReference type="Pfam" id="PF07734"/>
    </source>
</evidence>
<evidence type="ECO:0000313" key="2">
    <source>
        <dbReference type="EMBL" id="KAE8672635.1"/>
    </source>
</evidence>